<gene>
    <name evidence="3" type="ORF">HNP33_000629</name>
</gene>
<feature type="compositionally biased region" description="Basic and acidic residues" evidence="1">
    <location>
        <begin position="71"/>
        <end position="80"/>
    </location>
</feature>
<proteinExistence type="predicted"/>
<protein>
    <recommendedName>
        <fullName evidence="5">Zinc ribbon domain-containing protein</fullName>
    </recommendedName>
</protein>
<name>A0ABR6RBQ7_9BURK</name>
<keyword evidence="4" id="KW-1185">Reference proteome</keyword>
<evidence type="ECO:0000313" key="4">
    <source>
        <dbReference type="Proteomes" id="UP000562492"/>
    </source>
</evidence>
<accession>A0ABR6RBQ7</accession>
<evidence type="ECO:0000256" key="1">
    <source>
        <dbReference type="SAM" id="MobiDB-lite"/>
    </source>
</evidence>
<evidence type="ECO:0008006" key="5">
    <source>
        <dbReference type="Google" id="ProtNLM"/>
    </source>
</evidence>
<feature type="region of interest" description="Disordered" evidence="1">
    <location>
        <begin position="264"/>
        <end position="289"/>
    </location>
</feature>
<sequence>MPAAPAPAYTTCPDCGALCKGNARFCGKCGCRFEQNSGFEDTRRDAEDPLSPEEEKAILVFGNVQDSSEPAPDRNGERIDTSPAMVIGGSAASAVAAAPSLRTAASEEGKRGNDWLTSGKTAAPVPPVVAAPPMQPAQRPAKPAASSTPEPKPRKSATERNPMPQAPENSGGPGKWIALGVLALALLAGGGVWWWKGKHQRQAVPAPAPTVSVPAAPVEAPAAPAALPAEAVLAPNETIAPPPVEAVPAADAVVAAPTEAAAIPAAESAPARTAPRKPARKQTLDDLLN</sequence>
<keyword evidence="2" id="KW-1133">Transmembrane helix</keyword>
<feature type="compositionally biased region" description="Pro residues" evidence="1">
    <location>
        <begin position="124"/>
        <end position="135"/>
    </location>
</feature>
<dbReference type="Proteomes" id="UP000562492">
    <property type="component" value="Unassembled WGS sequence"/>
</dbReference>
<keyword evidence="2" id="KW-0812">Transmembrane</keyword>
<feature type="compositionally biased region" description="Low complexity" evidence="1">
    <location>
        <begin position="264"/>
        <end position="273"/>
    </location>
</feature>
<comment type="caution">
    <text evidence="3">The sequence shown here is derived from an EMBL/GenBank/DDBJ whole genome shotgun (WGS) entry which is preliminary data.</text>
</comment>
<reference evidence="3 4" key="1">
    <citation type="submission" date="2020-08" db="EMBL/GenBank/DDBJ databases">
        <title>Functional genomics of gut bacteria from endangered species of beetles.</title>
        <authorList>
            <person name="Carlos-Shanley C."/>
        </authorList>
    </citation>
    <scope>NUCLEOTIDE SEQUENCE [LARGE SCALE GENOMIC DNA]</scope>
    <source>
        <strain evidence="3 4">S00124</strain>
    </source>
</reference>
<keyword evidence="2" id="KW-0472">Membrane</keyword>
<feature type="region of interest" description="Disordered" evidence="1">
    <location>
        <begin position="102"/>
        <end position="172"/>
    </location>
</feature>
<evidence type="ECO:0000256" key="2">
    <source>
        <dbReference type="SAM" id="Phobius"/>
    </source>
</evidence>
<feature type="compositionally biased region" description="Low complexity" evidence="1">
    <location>
        <begin position="136"/>
        <end position="145"/>
    </location>
</feature>
<feature type="region of interest" description="Disordered" evidence="1">
    <location>
        <begin position="60"/>
        <end position="83"/>
    </location>
</feature>
<organism evidence="3 4">
    <name type="scientific">Comamonas odontotermitis</name>
    <dbReference type="NCBI Taxonomy" id="379895"/>
    <lineage>
        <taxon>Bacteria</taxon>
        <taxon>Pseudomonadati</taxon>
        <taxon>Pseudomonadota</taxon>
        <taxon>Betaproteobacteria</taxon>
        <taxon>Burkholderiales</taxon>
        <taxon>Comamonadaceae</taxon>
        <taxon>Comamonas</taxon>
    </lineage>
</organism>
<evidence type="ECO:0000313" key="3">
    <source>
        <dbReference type="EMBL" id="MBB6576581.1"/>
    </source>
</evidence>
<feature type="transmembrane region" description="Helical" evidence="2">
    <location>
        <begin position="176"/>
        <end position="195"/>
    </location>
</feature>
<dbReference type="EMBL" id="JACHKZ010000002">
    <property type="protein sequence ID" value="MBB6576581.1"/>
    <property type="molecule type" value="Genomic_DNA"/>
</dbReference>